<dbReference type="Gene3D" id="2.60.120.1140">
    <property type="entry name" value="Protein of unknown function DUF192"/>
    <property type="match status" value="1"/>
</dbReference>
<keyword evidence="2" id="KW-1185">Reference proteome</keyword>
<protein>
    <submittedName>
        <fullName evidence="1">DUF192 domain-containing protein</fullName>
    </submittedName>
</protein>
<accession>A0A5R9EXI7</accession>
<name>A0A5R9EXI7_9BACL</name>
<gene>
    <name evidence="1" type="ORF">FCL54_19625</name>
</gene>
<dbReference type="OrthoDB" id="9813379at2"/>
<dbReference type="InterPro" id="IPR003795">
    <property type="entry name" value="DUF192"/>
</dbReference>
<dbReference type="AlphaFoldDB" id="A0A5R9EXI7"/>
<comment type="caution">
    <text evidence="1">The sequence shown here is derived from an EMBL/GenBank/DDBJ whole genome shotgun (WGS) entry which is preliminary data.</text>
</comment>
<proteinExistence type="predicted"/>
<dbReference type="InterPro" id="IPR038695">
    <property type="entry name" value="Saro_0823-like_sf"/>
</dbReference>
<dbReference type="PANTHER" id="PTHR37953">
    <property type="entry name" value="UPF0127 PROTEIN MJ1496"/>
    <property type="match status" value="1"/>
</dbReference>
<reference evidence="1 2" key="1">
    <citation type="submission" date="2019-04" db="EMBL/GenBank/DDBJ databases">
        <title>Bacillus caeni sp. nov., a bacterium isolated from mangrove sediment.</title>
        <authorList>
            <person name="Huang H."/>
            <person name="Mo K."/>
            <person name="Hu Y."/>
        </authorList>
    </citation>
    <scope>NUCLEOTIDE SEQUENCE [LARGE SCALE GENOMIC DNA]</scope>
    <source>
        <strain evidence="1 2">HB172195</strain>
    </source>
</reference>
<evidence type="ECO:0000313" key="1">
    <source>
        <dbReference type="EMBL" id="TLS35571.1"/>
    </source>
</evidence>
<organism evidence="1 2">
    <name type="scientific">Exobacillus caeni</name>
    <dbReference type="NCBI Taxonomy" id="2574798"/>
    <lineage>
        <taxon>Bacteria</taxon>
        <taxon>Bacillati</taxon>
        <taxon>Bacillota</taxon>
        <taxon>Bacilli</taxon>
        <taxon>Bacillales</taxon>
        <taxon>Guptibacillaceae</taxon>
        <taxon>Exobacillus</taxon>
    </lineage>
</organism>
<dbReference type="Pfam" id="PF02643">
    <property type="entry name" value="DUF192"/>
    <property type="match status" value="1"/>
</dbReference>
<dbReference type="EMBL" id="SWLG01000019">
    <property type="protein sequence ID" value="TLS35571.1"/>
    <property type="molecule type" value="Genomic_DNA"/>
</dbReference>
<evidence type="ECO:0000313" key="2">
    <source>
        <dbReference type="Proteomes" id="UP000308230"/>
    </source>
</evidence>
<dbReference type="Proteomes" id="UP000308230">
    <property type="component" value="Unassembled WGS sequence"/>
</dbReference>
<dbReference type="RefSeq" id="WP_138128644.1">
    <property type="nucleotide sequence ID" value="NZ_SWLG01000019.1"/>
</dbReference>
<sequence length="112" mass="13179">MEVLHQNTTKKLPIEIEKYNTFFKRFRGLMLKKSLQVEKGIAITPCNSIHMFFMRFPIDVLFLDKRGKVLKIVPHLKPWRIVPPIKNAHTAIELPQGTAERFGVYEGNYVYY</sequence>
<dbReference type="PANTHER" id="PTHR37953:SF1">
    <property type="entry name" value="UPF0127 PROTEIN MJ1496"/>
    <property type="match status" value="1"/>
</dbReference>